<accession>A0A7W6CYQ9</accession>
<comment type="caution">
    <text evidence="1">The sequence shown here is derived from an EMBL/GenBank/DDBJ whole genome shotgun (WGS) entry which is preliminary data.</text>
</comment>
<gene>
    <name evidence="1" type="ORF">GGR24_002176</name>
</gene>
<reference evidence="1 2" key="1">
    <citation type="submission" date="2020-08" db="EMBL/GenBank/DDBJ databases">
        <title>Genomic Encyclopedia of Type Strains, Phase IV (KMG-IV): sequencing the most valuable type-strain genomes for metagenomic binning, comparative biology and taxonomic classification.</title>
        <authorList>
            <person name="Goeker M."/>
        </authorList>
    </citation>
    <scope>NUCLEOTIDE SEQUENCE [LARGE SCALE GENOMIC DNA]</scope>
    <source>
        <strain evidence="1 2">DSM 25481</strain>
    </source>
</reference>
<organism evidence="1 2">
    <name type="scientific">Hansschlegelia beijingensis</name>
    <dbReference type="NCBI Taxonomy" id="1133344"/>
    <lineage>
        <taxon>Bacteria</taxon>
        <taxon>Pseudomonadati</taxon>
        <taxon>Pseudomonadota</taxon>
        <taxon>Alphaproteobacteria</taxon>
        <taxon>Hyphomicrobiales</taxon>
        <taxon>Methylopilaceae</taxon>
        <taxon>Hansschlegelia</taxon>
    </lineage>
</organism>
<proteinExistence type="predicted"/>
<dbReference type="Proteomes" id="UP000528964">
    <property type="component" value="Unassembled WGS sequence"/>
</dbReference>
<dbReference type="EMBL" id="JACIDR010000003">
    <property type="protein sequence ID" value="MBB3973506.1"/>
    <property type="molecule type" value="Genomic_DNA"/>
</dbReference>
<name>A0A7W6CYQ9_9HYPH</name>
<protein>
    <submittedName>
        <fullName evidence="1">Uncharacterized protein</fullName>
    </submittedName>
</protein>
<keyword evidence="2" id="KW-1185">Reference proteome</keyword>
<dbReference type="AlphaFoldDB" id="A0A7W6CYQ9"/>
<sequence length="31" mass="3233">MRAEVVALAVAVVLLLFASQKLLAARAVLPV</sequence>
<evidence type="ECO:0000313" key="1">
    <source>
        <dbReference type="EMBL" id="MBB3973506.1"/>
    </source>
</evidence>
<evidence type="ECO:0000313" key="2">
    <source>
        <dbReference type="Proteomes" id="UP000528964"/>
    </source>
</evidence>